<evidence type="ECO:0000256" key="3">
    <source>
        <dbReference type="ARBA" id="ARBA00022833"/>
    </source>
</evidence>
<dbReference type="RefSeq" id="XP_046059253.1">
    <property type="nucleotide sequence ID" value="XM_046206594.1"/>
</dbReference>
<feature type="transmembrane region" description="Helical" evidence="8">
    <location>
        <begin position="57"/>
        <end position="78"/>
    </location>
</feature>
<evidence type="ECO:0000313" key="11">
    <source>
        <dbReference type="Proteomes" id="UP000769157"/>
    </source>
</evidence>
<reference evidence="10" key="1">
    <citation type="journal article" date="2021" name="Open Biol.">
        <title>Shared evolutionary footprints suggest mitochondrial oxidative damage underlies multiple complex I losses in fungi.</title>
        <authorList>
            <person name="Schikora-Tamarit M.A."/>
            <person name="Marcet-Houben M."/>
            <person name="Nosek J."/>
            <person name="Gabaldon T."/>
        </authorList>
    </citation>
    <scope>NUCLEOTIDE SEQUENCE</scope>
    <source>
        <strain evidence="10">CBS6075</strain>
    </source>
</reference>
<comment type="subcellular location">
    <subcellularLocation>
        <location evidence="1">Nucleus</location>
    </subcellularLocation>
</comment>
<evidence type="ECO:0000256" key="5">
    <source>
        <dbReference type="ARBA" id="ARBA00023125"/>
    </source>
</evidence>
<organism evidence="10 11">
    <name type="scientific">Ogataea philodendri</name>
    <dbReference type="NCBI Taxonomy" id="1378263"/>
    <lineage>
        <taxon>Eukaryota</taxon>
        <taxon>Fungi</taxon>
        <taxon>Dikarya</taxon>
        <taxon>Ascomycota</taxon>
        <taxon>Saccharomycotina</taxon>
        <taxon>Pichiomycetes</taxon>
        <taxon>Pichiales</taxon>
        <taxon>Pichiaceae</taxon>
        <taxon>Ogataea</taxon>
    </lineage>
</organism>
<gene>
    <name evidence="10" type="ORF">OGAPHI_005412</name>
</gene>
<keyword evidence="5" id="KW-0238">DNA-binding</keyword>
<dbReference type="GO" id="GO:0006351">
    <property type="term" value="P:DNA-templated transcription"/>
    <property type="evidence" value="ECO:0007669"/>
    <property type="project" value="InterPro"/>
</dbReference>
<dbReference type="Proteomes" id="UP000769157">
    <property type="component" value="Unassembled WGS sequence"/>
</dbReference>
<accession>A0A9P8T1H7</accession>
<dbReference type="GO" id="GO:0000981">
    <property type="term" value="F:DNA-binding transcription factor activity, RNA polymerase II-specific"/>
    <property type="evidence" value="ECO:0007669"/>
    <property type="project" value="TreeGrafter"/>
</dbReference>
<dbReference type="OrthoDB" id="189997at2759"/>
<evidence type="ECO:0000256" key="7">
    <source>
        <dbReference type="ARBA" id="ARBA00023242"/>
    </source>
</evidence>
<evidence type="ECO:0000256" key="6">
    <source>
        <dbReference type="ARBA" id="ARBA00023163"/>
    </source>
</evidence>
<keyword evidence="3" id="KW-0862">Zinc</keyword>
<dbReference type="CDD" id="cd12148">
    <property type="entry name" value="fungal_TF_MHR"/>
    <property type="match status" value="1"/>
</dbReference>
<keyword evidence="11" id="KW-1185">Reference proteome</keyword>
<keyword evidence="8" id="KW-0472">Membrane</keyword>
<name>A0A9P8T1H7_9ASCO</name>
<dbReference type="GeneID" id="70237376"/>
<dbReference type="PANTHER" id="PTHR47782">
    <property type="entry name" value="ZN(II)2CYS6 TRANSCRIPTION FACTOR (EUROFUNG)-RELATED"/>
    <property type="match status" value="1"/>
</dbReference>
<evidence type="ECO:0000256" key="4">
    <source>
        <dbReference type="ARBA" id="ARBA00023015"/>
    </source>
</evidence>
<keyword evidence="6" id="KW-0804">Transcription</keyword>
<dbReference type="InterPro" id="IPR052202">
    <property type="entry name" value="Yeast_MetPath_Reg"/>
</dbReference>
<protein>
    <recommendedName>
        <fullName evidence="9">Xylanolytic transcriptional activator regulatory domain-containing protein</fullName>
    </recommendedName>
</protein>
<proteinExistence type="predicted"/>
<keyword evidence="7" id="KW-0539">Nucleus</keyword>
<dbReference type="Pfam" id="PF04082">
    <property type="entry name" value="Fungal_trans"/>
    <property type="match status" value="1"/>
</dbReference>
<evidence type="ECO:0000256" key="1">
    <source>
        <dbReference type="ARBA" id="ARBA00004123"/>
    </source>
</evidence>
<sequence length="658" mass="75170">MSPVISPIEDLTFKSRSSIHTGVLWKLTNSTRLPFQHAFAWIVPTVVSRETDIKSGLSLYLSSGSFFSWISIVIIAIIPCPHWSVYPLGFMNSAAASPPVIASRIIPPNMSYKTVQLLLDQTDKTNKDKIIENISNEVGSLIVTNGKSGGKYIGAATGLNFARLFLKQIDLQNKLKDAETSELQRFDSDVLESCAALPSKKIATFLLSKYIDSVQIYFPLYSIPYLHTLLANVYAHPNKLSHNDKYTLFMILAIASSKLTNRASIHNPFISGEYFNTASRYLENILSNRSEKSLQALLLLIIWKMESNALEDDNGDLWHLSRFCMSLAMELGVHRFLPVWNFGEARSELRNRLFWCTYIVDRTVAMKFGRGLSLRKQAIDTPLPKLSVDDSTPEVSSYRQIQFLPCIMLIRICEICGDMLESVYISRAIGETPLLKDDKVQKTREDLQKKLDSWMGQVENEIPHHLTCYLELKARYSVVSVVLNRPSPSFLVPDASTIALCKSHCISCISAYKDLINRDWKVTPTCLHDTLATGLTMVYCCWRLDENSEEIQAFSADIKTVMLEACKYYEKYMRFKNLYEAVSTGIIEFLDSEPVTKQRRIMDTPQSNHHEQFEWNEWFSQEVFQNGFRQFYDLESDKLFESLSEFFPDGSRKDRIVI</sequence>
<dbReference type="InterPro" id="IPR007219">
    <property type="entry name" value="XnlR_reg_dom"/>
</dbReference>
<comment type="caution">
    <text evidence="10">The sequence shown here is derived from an EMBL/GenBank/DDBJ whole genome shotgun (WGS) entry which is preliminary data.</text>
</comment>
<keyword evidence="4" id="KW-0805">Transcription regulation</keyword>
<reference evidence="10" key="2">
    <citation type="submission" date="2021-01" db="EMBL/GenBank/DDBJ databases">
        <authorList>
            <person name="Schikora-Tamarit M.A."/>
        </authorList>
    </citation>
    <scope>NUCLEOTIDE SEQUENCE</scope>
    <source>
        <strain evidence="10">CBS6075</strain>
    </source>
</reference>
<dbReference type="AlphaFoldDB" id="A0A9P8T1H7"/>
<dbReference type="EMBL" id="JAEUBE010000378">
    <property type="protein sequence ID" value="KAH3662164.1"/>
    <property type="molecule type" value="Genomic_DNA"/>
</dbReference>
<dbReference type="GO" id="GO:0043565">
    <property type="term" value="F:sequence-specific DNA binding"/>
    <property type="evidence" value="ECO:0007669"/>
    <property type="project" value="TreeGrafter"/>
</dbReference>
<feature type="domain" description="Xylanolytic transcriptional activator regulatory" evidence="9">
    <location>
        <begin position="317"/>
        <end position="390"/>
    </location>
</feature>
<dbReference type="GO" id="GO:0008270">
    <property type="term" value="F:zinc ion binding"/>
    <property type="evidence" value="ECO:0007669"/>
    <property type="project" value="InterPro"/>
</dbReference>
<keyword evidence="8" id="KW-1133">Transmembrane helix</keyword>
<evidence type="ECO:0000256" key="8">
    <source>
        <dbReference type="SAM" id="Phobius"/>
    </source>
</evidence>
<dbReference type="SMART" id="SM00906">
    <property type="entry name" value="Fungal_trans"/>
    <property type="match status" value="1"/>
</dbReference>
<keyword evidence="2" id="KW-0479">Metal-binding</keyword>
<keyword evidence="8" id="KW-0812">Transmembrane</keyword>
<evidence type="ECO:0000256" key="2">
    <source>
        <dbReference type="ARBA" id="ARBA00022723"/>
    </source>
</evidence>
<dbReference type="PANTHER" id="PTHR47782:SF12">
    <property type="entry name" value="ZN(II)2CYS6 TRANSCRIPTION FACTOR (EUROFUNG)"/>
    <property type="match status" value="1"/>
</dbReference>
<evidence type="ECO:0000259" key="9">
    <source>
        <dbReference type="SMART" id="SM00906"/>
    </source>
</evidence>
<dbReference type="GO" id="GO:0005634">
    <property type="term" value="C:nucleus"/>
    <property type="evidence" value="ECO:0007669"/>
    <property type="project" value="UniProtKB-SubCell"/>
</dbReference>
<dbReference type="GO" id="GO:0045944">
    <property type="term" value="P:positive regulation of transcription by RNA polymerase II"/>
    <property type="evidence" value="ECO:0007669"/>
    <property type="project" value="TreeGrafter"/>
</dbReference>
<evidence type="ECO:0000313" key="10">
    <source>
        <dbReference type="EMBL" id="KAH3662164.1"/>
    </source>
</evidence>